<accession>A0A088FNY9</accession>
<proteinExistence type="predicted"/>
<protein>
    <submittedName>
        <fullName evidence="1">Uncharacterized protein</fullName>
    </submittedName>
</protein>
<name>A0A088FNY9_XANCI</name>
<organism evidence="1">
    <name type="scientific">Xanthomonas citri pv. punicae</name>
    <dbReference type="NCBI Taxonomy" id="487838"/>
    <lineage>
        <taxon>Bacteria</taxon>
        <taxon>Pseudomonadati</taxon>
        <taxon>Pseudomonadota</taxon>
        <taxon>Gammaproteobacteria</taxon>
        <taxon>Lysobacterales</taxon>
        <taxon>Lysobacteraceae</taxon>
        <taxon>Xanthomonas</taxon>
    </lineage>
</organism>
<reference evidence="1" key="1">
    <citation type="journal article" date="2014" name="Appl. Environ. Microbiol.">
        <title>Genomic insights into the evolutionary origin of Xanthomonas axonopodis pv. citri and its ecological relatives.</title>
        <authorList>
            <person name="Midha S."/>
            <person name="Patil P.B."/>
        </authorList>
    </citation>
    <scope>NUCLEOTIDE SEQUENCE</scope>
    <source>
        <strain evidence="1">LMG859</strain>
    </source>
</reference>
<dbReference type="EMBL" id="KF991094">
    <property type="protein sequence ID" value="AIM48007.1"/>
    <property type="molecule type" value="Genomic_DNA"/>
</dbReference>
<sequence>MLGGSAETVVKRHFMENYQLVTSPLCRSVTTDGRTIRLEIYRGPDTGWTLEAVDEFNNSTVWDDLFATDQAALDEALRTIRDEGIDSLIGPPSGVH</sequence>
<evidence type="ECO:0000313" key="1">
    <source>
        <dbReference type="EMBL" id="AIM48007.1"/>
    </source>
</evidence>
<dbReference type="AlphaFoldDB" id="A0A088FNY9"/>